<evidence type="ECO:0000313" key="2">
    <source>
        <dbReference type="Proteomes" id="UP000014139"/>
    </source>
</evidence>
<keyword evidence="1" id="KW-0436">Ligase</keyword>
<dbReference type="AlphaFoldDB" id="R1G176"/>
<name>R1G176_9PSEU</name>
<keyword evidence="2" id="KW-1185">Reference proteome</keyword>
<comment type="caution">
    <text evidence="1">The sequence shown here is derived from an EMBL/GenBank/DDBJ whole genome shotgun (WGS) entry which is preliminary data.</text>
</comment>
<dbReference type="GO" id="GO:0016874">
    <property type="term" value="F:ligase activity"/>
    <property type="evidence" value="ECO:0007669"/>
    <property type="project" value="UniProtKB-KW"/>
</dbReference>
<dbReference type="Proteomes" id="UP000014139">
    <property type="component" value="Unassembled WGS sequence"/>
</dbReference>
<gene>
    <name evidence="1" type="ORF">H480_27341</name>
</gene>
<evidence type="ECO:0000313" key="1">
    <source>
        <dbReference type="EMBL" id="EOD65308.1"/>
    </source>
</evidence>
<proteinExistence type="predicted"/>
<feature type="non-terminal residue" evidence="1">
    <location>
        <position position="56"/>
    </location>
</feature>
<organism evidence="1 2">
    <name type="scientific">Amycolatopsis vancoresmycina DSM 44592</name>
    <dbReference type="NCBI Taxonomy" id="1292037"/>
    <lineage>
        <taxon>Bacteria</taxon>
        <taxon>Bacillati</taxon>
        <taxon>Actinomycetota</taxon>
        <taxon>Actinomycetes</taxon>
        <taxon>Pseudonocardiales</taxon>
        <taxon>Pseudonocardiaceae</taxon>
        <taxon>Amycolatopsis</taxon>
    </lineage>
</organism>
<sequence length="56" mass="5836">MKAVPAPPRPARIDPVPLATLLARADARLIAESPDAAELTVTGTTLRAQHVLPGDL</sequence>
<reference evidence="1 2" key="1">
    <citation type="submission" date="2013-02" db="EMBL/GenBank/DDBJ databases">
        <title>Draft genome sequence of Amycolatopsis vancoresmycina strain DSM 44592T.</title>
        <authorList>
            <person name="Kumar S."/>
            <person name="Kaur N."/>
            <person name="Kaur C."/>
            <person name="Raghava G.P.S."/>
            <person name="Mayilraj S."/>
        </authorList>
    </citation>
    <scope>NUCLEOTIDE SEQUENCE [LARGE SCALE GENOMIC DNA]</scope>
    <source>
        <strain evidence="1 2">DSM 44592</strain>
    </source>
</reference>
<accession>R1G176</accession>
<protein>
    <submittedName>
        <fullName evidence="1">UDP-N-acetylmuramoylalanyl-D-glutamate--2, 6-diaminopimelate ligase</fullName>
    </submittedName>
</protein>
<dbReference type="EMBL" id="AOUO01000423">
    <property type="protein sequence ID" value="EOD65308.1"/>
    <property type="molecule type" value="Genomic_DNA"/>
</dbReference>